<organism evidence="3">
    <name type="scientific">Caenorhabditis brenneri</name>
    <name type="common">Nematode worm</name>
    <dbReference type="NCBI Taxonomy" id="135651"/>
    <lineage>
        <taxon>Eukaryota</taxon>
        <taxon>Metazoa</taxon>
        <taxon>Ecdysozoa</taxon>
        <taxon>Nematoda</taxon>
        <taxon>Chromadorea</taxon>
        <taxon>Rhabditida</taxon>
        <taxon>Rhabditina</taxon>
        <taxon>Rhabditomorpha</taxon>
        <taxon>Rhabditoidea</taxon>
        <taxon>Rhabditidae</taxon>
        <taxon>Peloderinae</taxon>
        <taxon>Caenorhabditis</taxon>
    </lineage>
</organism>
<dbReference type="OrthoDB" id="10307991at2759"/>
<evidence type="ECO:0000259" key="1">
    <source>
        <dbReference type="Pfam" id="PF07735"/>
    </source>
</evidence>
<sequence length="340" mass="39371">MAQEPTHPLLSLPDDEIFEKIREMRFEEVIEFSLISEKTKNLVKSAKLQGTDFQVEISSEVEIHFDIKKRKWERNFLKIDSTNRPSEVRISSSEKPRLQEKTIWRDQCGLEDWKEHLCTIFNLRSTNYIRFGGSSDEYDPVVIKKCFGVPSRLIITTESYNHTLAILQTFLPVEHLNINSNVFRNSIKPKILIQNFKSLIIDKVLPEHPEVVTLDDLLMTNSKQICIGNARLGPKDINKFIKLWQHGANPRMEYLSIGCDLGDGGDHETALKGINCTEVPNSERRWFKFGIEAKKPVRGGKNIWRTDGVKATIQLYENYCQVYVWFDHCICSEEPTSDNH</sequence>
<dbReference type="PANTHER" id="PTHR22899">
    <property type="entry name" value="CYCLIN-RELATED F-BOX FAMILY"/>
    <property type="match status" value="1"/>
</dbReference>
<dbReference type="AlphaFoldDB" id="G0N0I6"/>
<accession>G0N0I6</accession>
<keyword evidence="3" id="KW-1185">Reference proteome</keyword>
<dbReference type="Proteomes" id="UP000008068">
    <property type="component" value="Unassembled WGS sequence"/>
</dbReference>
<proteinExistence type="predicted"/>
<dbReference type="OMA" id="INCTEVP"/>
<dbReference type="eggNOG" id="ENOG502RAXY">
    <property type="taxonomic scope" value="Eukaryota"/>
</dbReference>
<dbReference type="Pfam" id="PF07735">
    <property type="entry name" value="FBA_2"/>
    <property type="match status" value="1"/>
</dbReference>
<dbReference type="InterPro" id="IPR053222">
    <property type="entry name" value="Zygotic_Embryogenesis-Asso"/>
</dbReference>
<dbReference type="InParanoid" id="G0N0I6"/>
<evidence type="ECO:0000313" key="2">
    <source>
        <dbReference type="EMBL" id="EGT49005.1"/>
    </source>
</evidence>
<protein>
    <recommendedName>
        <fullName evidence="1">Sdz-33 F-box domain-containing protein</fullName>
    </recommendedName>
</protein>
<gene>
    <name evidence="2" type="ORF">CAEBREN_25976</name>
</gene>
<dbReference type="InterPro" id="IPR012885">
    <property type="entry name" value="F-box_Sdz-33"/>
</dbReference>
<name>G0N0I6_CAEBE</name>
<dbReference type="EMBL" id="GL379824">
    <property type="protein sequence ID" value="EGT49005.1"/>
    <property type="molecule type" value="Genomic_DNA"/>
</dbReference>
<reference evidence="3" key="1">
    <citation type="submission" date="2011-07" db="EMBL/GenBank/DDBJ databases">
        <authorList>
            <consortium name="Caenorhabditis brenneri Sequencing and Analysis Consortium"/>
            <person name="Wilson R.K."/>
        </authorList>
    </citation>
    <scope>NUCLEOTIDE SEQUENCE [LARGE SCALE GENOMIC DNA]</scope>
    <source>
        <strain evidence="3">PB2801</strain>
    </source>
</reference>
<dbReference type="HOGENOM" id="CLU_028840_1_3_1"/>
<feature type="domain" description="Sdz-33 F-box" evidence="1">
    <location>
        <begin position="190"/>
        <end position="257"/>
    </location>
</feature>
<evidence type="ECO:0000313" key="3">
    <source>
        <dbReference type="Proteomes" id="UP000008068"/>
    </source>
</evidence>
<dbReference type="FunCoup" id="G0N0I6">
    <property type="interactions" value="1379"/>
</dbReference>